<dbReference type="RefSeq" id="XP_009062662.1">
    <property type="nucleotide sequence ID" value="XM_009064414.1"/>
</dbReference>
<dbReference type="KEGG" id="lgi:LOTGIDRAFT_128630"/>
<dbReference type="InterPro" id="IPR029071">
    <property type="entry name" value="Ubiquitin-like_domsf"/>
</dbReference>
<comment type="subcellular location">
    <subcellularLocation>
        <location evidence="2">Chromosome</location>
    </subcellularLocation>
    <subcellularLocation>
        <location evidence="3">Cytoplasm</location>
        <location evidence="3">Perinuclear region</location>
    </subcellularLocation>
    <subcellularLocation>
        <location evidence="1">Endoplasmic reticulum</location>
    </subcellularLocation>
</comment>
<evidence type="ECO:0000313" key="20">
    <source>
        <dbReference type="EMBL" id="ESO86683.1"/>
    </source>
</evidence>
<dbReference type="InterPro" id="IPR006636">
    <property type="entry name" value="STI1_HS-bd"/>
</dbReference>
<dbReference type="OrthoDB" id="6283019at2759"/>
<accession>V3Z758</accession>
<dbReference type="Gene3D" id="1.10.260.100">
    <property type="match status" value="2"/>
</dbReference>
<dbReference type="GeneID" id="20232864"/>
<dbReference type="Pfam" id="PF23195">
    <property type="entry name" value="UBQLN1"/>
    <property type="match status" value="1"/>
</dbReference>
<evidence type="ECO:0000256" key="13">
    <source>
        <dbReference type="ARBA" id="ARBA00072293"/>
    </source>
</evidence>
<evidence type="ECO:0000256" key="1">
    <source>
        <dbReference type="ARBA" id="ARBA00004240"/>
    </source>
</evidence>
<proteinExistence type="predicted"/>
<keyword evidence="7" id="KW-0227">DNA damage</keyword>
<dbReference type="HOGENOM" id="CLU_024293_4_0_1"/>
<evidence type="ECO:0000259" key="18">
    <source>
        <dbReference type="PROSITE" id="PS50030"/>
    </source>
</evidence>
<evidence type="ECO:0000256" key="6">
    <source>
        <dbReference type="ARBA" id="ARBA00022553"/>
    </source>
</evidence>
<dbReference type="Pfam" id="PF00627">
    <property type="entry name" value="UBA"/>
    <property type="match status" value="1"/>
</dbReference>
<evidence type="ECO:0000256" key="12">
    <source>
        <dbReference type="ARBA" id="ARBA00071717"/>
    </source>
</evidence>
<gene>
    <name evidence="20" type="ORF">LOTGIDRAFT_128630</name>
</gene>
<dbReference type="GO" id="GO:0006511">
    <property type="term" value="P:ubiquitin-dependent protein catabolic process"/>
    <property type="evidence" value="ECO:0007669"/>
    <property type="project" value="TreeGrafter"/>
</dbReference>
<keyword evidence="6" id="KW-0597">Phosphoprotein</keyword>
<feature type="compositionally biased region" description="Polar residues" evidence="17">
    <location>
        <begin position="250"/>
        <end position="268"/>
    </location>
</feature>
<dbReference type="SUPFAM" id="SSF54236">
    <property type="entry name" value="Ubiquitin-like"/>
    <property type="match status" value="1"/>
</dbReference>
<dbReference type="FunFam" id="1.10.8.10:FF:000079">
    <property type="entry name" value="Ubiquitin family protein"/>
    <property type="match status" value="1"/>
</dbReference>
<dbReference type="CTD" id="20232864"/>
<keyword evidence="8" id="KW-0256">Endoplasmic reticulum</keyword>
<name>V3Z758_LOTGI</name>
<evidence type="ECO:0000256" key="3">
    <source>
        <dbReference type="ARBA" id="ARBA00004556"/>
    </source>
</evidence>
<dbReference type="OMA" id="MDNPITQ"/>
<dbReference type="GO" id="GO:0031593">
    <property type="term" value="F:polyubiquitin modification-dependent protein binding"/>
    <property type="evidence" value="ECO:0007669"/>
    <property type="project" value="TreeGrafter"/>
</dbReference>
<dbReference type="STRING" id="225164.V3Z758"/>
<dbReference type="InterPro" id="IPR000626">
    <property type="entry name" value="Ubiquitin-like_dom"/>
</dbReference>
<evidence type="ECO:0000256" key="9">
    <source>
        <dbReference type="ARBA" id="ARBA00022843"/>
    </source>
</evidence>
<dbReference type="SMART" id="SM00213">
    <property type="entry name" value="UBQ"/>
    <property type="match status" value="1"/>
</dbReference>
<dbReference type="InterPro" id="IPR009060">
    <property type="entry name" value="UBA-like_sf"/>
</dbReference>
<dbReference type="Gene3D" id="3.10.20.90">
    <property type="entry name" value="Phosphatidylinositol 3-kinase Catalytic Subunit, Chain A, domain 1"/>
    <property type="match status" value="1"/>
</dbReference>
<dbReference type="FunFam" id="1.10.260.100:FF:000001">
    <property type="entry name" value="Ubiquilin 1"/>
    <property type="match status" value="1"/>
</dbReference>
<evidence type="ECO:0000256" key="11">
    <source>
        <dbReference type="ARBA" id="ARBA00061737"/>
    </source>
</evidence>
<dbReference type="Gene3D" id="1.10.8.10">
    <property type="entry name" value="DNA helicase RuvA subunit, C-terminal domain"/>
    <property type="match status" value="1"/>
</dbReference>
<organism evidence="20 21">
    <name type="scientific">Lottia gigantea</name>
    <name type="common">Giant owl limpet</name>
    <dbReference type="NCBI Taxonomy" id="225164"/>
    <lineage>
        <taxon>Eukaryota</taxon>
        <taxon>Metazoa</taxon>
        <taxon>Spiralia</taxon>
        <taxon>Lophotrochozoa</taxon>
        <taxon>Mollusca</taxon>
        <taxon>Gastropoda</taxon>
        <taxon>Patellogastropoda</taxon>
        <taxon>Lottioidea</taxon>
        <taxon>Lottiidae</taxon>
        <taxon>Lottia</taxon>
    </lineage>
</organism>
<feature type="region of interest" description="Disordered" evidence="17">
    <location>
        <begin position="399"/>
        <end position="458"/>
    </location>
</feature>
<protein>
    <recommendedName>
        <fullName evidence="12">Ubiquilin</fullName>
    </recommendedName>
    <alternativeName>
        <fullName evidence="15">Ataxin-1 interacting ubiquitin-like protein</fullName>
    </alternativeName>
    <alternativeName>
        <fullName evidence="16">Ataxin-1 ubiquitin-like-interacting protein A1U</fullName>
    </alternativeName>
    <alternativeName>
        <fullName evidence="14">Connexin43-interacting protein of 75 kDa</fullName>
    </alternativeName>
    <alternativeName>
        <fullName evidence="13">Ubiquilin-4</fullName>
    </alternativeName>
</protein>
<evidence type="ECO:0000256" key="17">
    <source>
        <dbReference type="SAM" id="MobiDB-lite"/>
    </source>
</evidence>
<evidence type="ECO:0000259" key="19">
    <source>
        <dbReference type="PROSITE" id="PS50053"/>
    </source>
</evidence>
<evidence type="ECO:0000256" key="4">
    <source>
        <dbReference type="ARBA" id="ARBA00022454"/>
    </source>
</evidence>
<evidence type="ECO:0000256" key="8">
    <source>
        <dbReference type="ARBA" id="ARBA00022824"/>
    </source>
</evidence>
<dbReference type="GO" id="GO:0006281">
    <property type="term" value="P:DNA repair"/>
    <property type="evidence" value="ECO:0007669"/>
    <property type="project" value="UniProtKB-KW"/>
</dbReference>
<dbReference type="CDD" id="cd14399">
    <property type="entry name" value="UBA_PLICs"/>
    <property type="match status" value="1"/>
</dbReference>
<evidence type="ECO:0000256" key="5">
    <source>
        <dbReference type="ARBA" id="ARBA00022499"/>
    </source>
</evidence>
<dbReference type="SMART" id="SM00165">
    <property type="entry name" value="UBA"/>
    <property type="match status" value="1"/>
</dbReference>
<dbReference type="SUPFAM" id="SSF46934">
    <property type="entry name" value="UBA-like"/>
    <property type="match status" value="1"/>
</dbReference>
<keyword evidence="4" id="KW-0158">Chromosome</keyword>
<dbReference type="InterPro" id="IPR015940">
    <property type="entry name" value="UBA"/>
</dbReference>
<keyword evidence="9" id="KW-0832">Ubl conjugation</keyword>
<dbReference type="PROSITE" id="PS50030">
    <property type="entry name" value="UBA"/>
    <property type="match status" value="1"/>
</dbReference>
<reference evidence="20 21" key="1">
    <citation type="journal article" date="2013" name="Nature">
        <title>Insights into bilaterian evolution from three spiralian genomes.</title>
        <authorList>
            <person name="Simakov O."/>
            <person name="Marletaz F."/>
            <person name="Cho S.J."/>
            <person name="Edsinger-Gonzales E."/>
            <person name="Havlak P."/>
            <person name="Hellsten U."/>
            <person name="Kuo D.H."/>
            <person name="Larsson T."/>
            <person name="Lv J."/>
            <person name="Arendt D."/>
            <person name="Savage R."/>
            <person name="Osoegawa K."/>
            <person name="de Jong P."/>
            <person name="Grimwood J."/>
            <person name="Chapman J.A."/>
            <person name="Shapiro H."/>
            <person name="Aerts A."/>
            <person name="Otillar R.P."/>
            <person name="Terry A.Y."/>
            <person name="Boore J.L."/>
            <person name="Grigoriev I.V."/>
            <person name="Lindberg D.R."/>
            <person name="Seaver E.C."/>
            <person name="Weisblat D.A."/>
            <person name="Putnam N.H."/>
            <person name="Rokhsar D.S."/>
        </authorList>
    </citation>
    <scope>NUCLEOTIDE SEQUENCE [LARGE SCALE GENOMIC DNA]</scope>
</reference>
<keyword evidence="21" id="KW-1185">Reference proteome</keyword>
<evidence type="ECO:0000256" key="14">
    <source>
        <dbReference type="ARBA" id="ARBA00075189"/>
    </source>
</evidence>
<dbReference type="Pfam" id="PF00240">
    <property type="entry name" value="ubiquitin"/>
    <property type="match status" value="1"/>
</dbReference>
<keyword evidence="10" id="KW-0234">DNA repair</keyword>
<dbReference type="GO" id="GO:0005694">
    <property type="term" value="C:chromosome"/>
    <property type="evidence" value="ECO:0007669"/>
    <property type="project" value="UniProtKB-SubCell"/>
</dbReference>
<dbReference type="EMBL" id="KB203019">
    <property type="protein sequence ID" value="ESO86683.1"/>
    <property type="molecule type" value="Genomic_DNA"/>
</dbReference>
<comment type="subunit">
    <text evidence="11">Homooligomer. Binds signal sequences of proteins that are targeted to the endoplasmic reticulum. Interacts (via UBA domain) with GJA1 (not ubiquitinated) and with ubiquitin; both compete for the same binding site. Interacts (via UBA domain) with ubiquitin and with polyubiquitin chains. Interacts (via ubiquitin-like domain) with PSMD2 and PSMD4, regulatory subunits of the 26S proteasome. Interacts with ATXN1/SCA1; interaction with ATXN1 inhibits polyubiquitination of UBQLN4 and interferes with PSMD4 binding. Interacts with HERPUD1. Interacts (via ubiquitin-like domain) with UBQLN1 (via UBA domain). Interacts with UBQLN2. Interacts (via STI1 1 and 2 domains) with MAP1LC3A/B/C. Interacts with BAG6. Interacts with MRE11 (when ubiquitinated); interaction with ubiquitinated MRE11 leads to MRE11 removal from chromatin. Interacts with DESI1/POST; leading to nuclear export. Interacts with BCL2A1 and BCL2L10.</text>
</comment>
<feature type="domain" description="UBA" evidence="18">
    <location>
        <begin position="458"/>
        <end position="503"/>
    </location>
</feature>
<dbReference type="CDD" id="cd01808">
    <property type="entry name" value="Ubl_PLICs"/>
    <property type="match status" value="1"/>
</dbReference>
<evidence type="ECO:0000256" key="7">
    <source>
        <dbReference type="ARBA" id="ARBA00022763"/>
    </source>
</evidence>
<feature type="region of interest" description="Disordered" evidence="17">
    <location>
        <begin position="249"/>
        <end position="288"/>
    </location>
</feature>
<dbReference type="GO" id="GO:0048471">
    <property type="term" value="C:perinuclear region of cytoplasm"/>
    <property type="evidence" value="ECO:0007669"/>
    <property type="project" value="UniProtKB-SubCell"/>
</dbReference>
<evidence type="ECO:0000256" key="16">
    <source>
        <dbReference type="ARBA" id="ARBA00082590"/>
    </source>
</evidence>
<dbReference type="FunFam" id="1.10.260.100:FF:000003">
    <property type="entry name" value="Ubiquilin 1"/>
    <property type="match status" value="1"/>
</dbReference>
<dbReference type="PROSITE" id="PS50053">
    <property type="entry name" value="UBIQUITIN_2"/>
    <property type="match status" value="1"/>
</dbReference>
<evidence type="ECO:0000256" key="15">
    <source>
        <dbReference type="ARBA" id="ARBA00082499"/>
    </source>
</evidence>
<evidence type="ECO:0000256" key="10">
    <source>
        <dbReference type="ARBA" id="ARBA00023204"/>
    </source>
</evidence>
<dbReference type="PANTHER" id="PTHR10677:SF3">
    <property type="entry name" value="FI07626P-RELATED"/>
    <property type="match status" value="1"/>
</dbReference>
<dbReference type="InterPro" id="IPR015496">
    <property type="entry name" value="Ubiquilin"/>
</dbReference>
<dbReference type="Proteomes" id="UP000030746">
    <property type="component" value="Unassembled WGS sequence"/>
</dbReference>
<keyword evidence="5" id="KW-1017">Isopeptide bond</keyword>
<feature type="domain" description="Ubiquitin-like" evidence="19">
    <location>
        <begin position="13"/>
        <end position="87"/>
    </location>
</feature>
<evidence type="ECO:0000256" key="2">
    <source>
        <dbReference type="ARBA" id="ARBA00004286"/>
    </source>
</evidence>
<dbReference type="GO" id="GO:0005829">
    <property type="term" value="C:cytosol"/>
    <property type="evidence" value="ECO:0007669"/>
    <property type="project" value="UniProtKB-ARBA"/>
</dbReference>
<dbReference type="SMART" id="SM00727">
    <property type="entry name" value="STI1"/>
    <property type="match status" value="4"/>
</dbReference>
<dbReference type="PANTHER" id="PTHR10677">
    <property type="entry name" value="UBIQUILIN"/>
    <property type="match status" value="1"/>
</dbReference>
<dbReference type="GO" id="GO:0005783">
    <property type="term" value="C:endoplasmic reticulum"/>
    <property type="evidence" value="ECO:0007669"/>
    <property type="project" value="UniProtKB-SubCell"/>
</dbReference>
<feature type="compositionally biased region" description="Low complexity" evidence="17">
    <location>
        <begin position="399"/>
        <end position="457"/>
    </location>
</feature>
<dbReference type="FunFam" id="3.10.20.90:FF:000095">
    <property type="entry name" value="Ubiquilin 4"/>
    <property type="match status" value="1"/>
</dbReference>
<dbReference type="AlphaFoldDB" id="V3Z758"/>
<sequence length="504" mass="54646">MADSSENSGSSKIKITVKTPKEKHEIELEADGGIKELKDEVSKQFGCPIEQVCLIFAGKILKEGETLAQHGIKDGLVVHLVIKSANRIPSAPQPADINATPFGLGGLGGLAGLGNMGMGSANFMEMQQRMQREMMGNPDMMRQMMDNPFVQQMMSSPDVMRQLLMNNPQMRELMERNPEITHMLNNPELMRQTMELARNPSMLQELMRTQDRAMSNLESIPGGFNALQRMYRDVQEPMMNAAQEGFGNNPFASLVNQDGTSSDSQRGLENTAPLPNPWAPAGSSTTTSNTTSMFNTPGMQSLMTQMQQNPQMMQNMLQAPYMQAMLQTMSANPQLSQQILGSNPMFAGNPQLQQHFQQHMPTLIQQMQNPDMQAMLTNPRAMQAMMQIQQGMQTLATEAPGLTPGLLGAPPTTGQSATTASPASPASATTTPASPAAGTATSPSTTTETPATGTVPSLVPEQRFASQLEQLTTMGFVDRQANIQALTATAGDVNAAIDRLLQQR</sequence>
<evidence type="ECO:0000313" key="21">
    <source>
        <dbReference type="Proteomes" id="UP000030746"/>
    </source>
</evidence>